<dbReference type="InterPro" id="IPR003825">
    <property type="entry name" value="Colicin-V_CvpA"/>
</dbReference>
<dbReference type="PANTHER" id="PTHR36926">
    <property type="entry name" value="COLICIN V PRODUCTION PROTEIN"/>
    <property type="match status" value="1"/>
</dbReference>
<evidence type="ECO:0000313" key="7">
    <source>
        <dbReference type="Proteomes" id="UP000614811"/>
    </source>
</evidence>
<dbReference type="PANTHER" id="PTHR36926:SF1">
    <property type="entry name" value="COLICIN V PRODUCTION PROTEIN"/>
    <property type="match status" value="1"/>
</dbReference>
<keyword evidence="2 5" id="KW-0812">Transmembrane</keyword>
<evidence type="ECO:0000313" key="6">
    <source>
        <dbReference type="EMBL" id="GHA00759.1"/>
    </source>
</evidence>
<feature type="transmembrane region" description="Helical" evidence="5">
    <location>
        <begin position="104"/>
        <end position="127"/>
    </location>
</feature>
<evidence type="ECO:0000256" key="5">
    <source>
        <dbReference type="SAM" id="Phobius"/>
    </source>
</evidence>
<dbReference type="Pfam" id="PF02674">
    <property type="entry name" value="Colicin_V"/>
    <property type="match status" value="1"/>
</dbReference>
<reference evidence="6" key="1">
    <citation type="journal article" date="2014" name="Int. J. Syst. Evol. Microbiol.">
        <title>Complete genome sequence of Corynebacterium casei LMG S-19264T (=DSM 44701T), isolated from a smear-ripened cheese.</title>
        <authorList>
            <consortium name="US DOE Joint Genome Institute (JGI-PGF)"/>
            <person name="Walter F."/>
            <person name="Albersmeier A."/>
            <person name="Kalinowski J."/>
            <person name="Ruckert C."/>
        </authorList>
    </citation>
    <scope>NUCLEOTIDE SEQUENCE</scope>
    <source>
        <strain evidence="6">KCTC 12711</strain>
    </source>
</reference>
<proteinExistence type="predicted"/>
<keyword evidence="4 5" id="KW-0472">Membrane</keyword>
<dbReference type="AlphaFoldDB" id="A0A918VJF0"/>
<dbReference type="RefSeq" id="WP_189398627.1">
    <property type="nucleotide sequence ID" value="NZ_BMXA01000001.1"/>
</dbReference>
<comment type="caution">
    <text evidence="6">The sequence shown here is derived from an EMBL/GenBank/DDBJ whole genome shotgun (WGS) entry which is preliminary data.</text>
</comment>
<sequence>MGGFDWIIAVVFLISVLIGAMRGFAKEALSLAAWIVSIWLAFTFCSEAGEFVNQYVRIPNPTFRDWAGFAVIFLGGLIAFELASYLIIKLLIRGPVRGVDHVLGIGFGALRAAAIVVAFVIVGRGFALEDSGWWQNSRHIGYFEMMADSIEPLFPESWRVQTEEAVDQSKAVIDVAGNLTPKTETAQEFESDLDEATQE</sequence>
<dbReference type="Proteomes" id="UP000614811">
    <property type="component" value="Unassembled WGS sequence"/>
</dbReference>
<gene>
    <name evidence="6" type="ORF">GCM10008090_07210</name>
</gene>
<organism evidence="6 7">
    <name type="scientific">Arenicella chitinivorans</name>
    <dbReference type="NCBI Taxonomy" id="1329800"/>
    <lineage>
        <taxon>Bacteria</taxon>
        <taxon>Pseudomonadati</taxon>
        <taxon>Pseudomonadota</taxon>
        <taxon>Gammaproteobacteria</taxon>
        <taxon>Arenicellales</taxon>
        <taxon>Arenicellaceae</taxon>
        <taxon>Arenicella</taxon>
    </lineage>
</organism>
<evidence type="ECO:0000256" key="1">
    <source>
        <dbReference type="ARBA" id="ARBA00004141"/>
    </source>
</evidence>
<dbReference type="InterPro" id="IPR052719">
    <property type="entry name" value="CvpA-like"/>
</dbReference>
<protein>
    <submittedName>
        <fullName evidence="6">Bacteriocin production protein</fullName>
    </submittedName>
</protein>
<evidence type="ECO:0000256" key="2">
    <source>
        <dbReference type="ARBA" id="ARBA00022692"/>
    </source>
</evidence>
<evidence type="ECO:0000256" key="4">
    <source>
        <dbReference type="ARBA" id="ARBA00023136"/>
    </source>
</evidence>
<dbReference type="GO" id="GO:0016020">
    <property type="term" value="C:membrane"/>
    <property type="evidence" value="ECO:0007669"/>
    <property type="project" value="UniProtKB-SubCell"/>
</dbReference>
<name>A0A918VJF0_9GAMM</name>
<comment type="subcellular location">
    <subcellularLocation>
        <location evidence="1">Membrane</location>
        <topology evidence="1">Multi-pass membrane protein</topology>
    </subcellularLocation>
</comment>
<dbReference type="GO" id="GO:0009403">
    <property type="term" value="P:toxin biosynthetic process"/>
    <property type="evidence" value="ECO:0007669"/>
    <property type="project" value="InterPro"/>
</dbReference>
<feature type="transmembrane region" description="Helical" evidence="5">
    <location>
        <begin position="69"/>
        <end position="92"/>
    </location>
</feature>
<accession>A0A918VJF0</accession>
<feature type="transmembrane region" description="Helical" evidence="5">
    <location>
        <begin position="31"/>
        <end position="49"/>
    </location>
</feature>
<keyword evidence="7" id="KW-1185">Reference proteome</keyword>
<reference evidence="6" key="2">
    <citation type="submission" date="2020-09" db="EMBL/GenBank/DDBJ databases">
        <authorList>
            <person name="Sun Q."/>
            <person name="Kim S."/>
        </authorList>
    </citation>
    <scope>NUCLEOTIDE SEQUENCE</scope>
    <source>
        <strain evidence="6">KCTC 12711</strain>
    </source>
</reference>
<feature type="transmembrane region" description="Helical" evidence="5">
    <location>
        <begin position="6"/>
        <end position="24"/>
    </location>
</feature>
<keyword evidence="3 5" id="KW-1133">Transmembrane helix</keyword>
<dbReference type="EMBL" id="BMXA01000001">
    <property type="protein sequence ID" value="GHA00759.1"/>
    <property type="molecule type" value="Genomic_DNA"/>
</dbReference>
<evidence type="ECO:0000256" key="3">
    <source>
        <dbReference type="ARBA" id="ARBA00022989"/>
    </source>
</evidence>